<name>A0A8J2S316_9CRUS</name>
<dbReference type="FunFam" id="3.40.720.10:FF:000008">
    <property type="entry name" value="Alkaline phosphatase"/>
    <property type="match status" value="1"/>
</dbReference>
<feature type="binding site" evidence="15">
    <location>
        <position position="345"/>
    </location>
    <ligand>
        <name>Mg(2+)</name>
        <dbReference type="ChEBI" id="CHEBI:18420"/>
    </ligand>
</feature>
<comment type="cofactor">
    <cofactor evidence="15">
        <name>Zn(2+)</name>
        <dbReference type="ChEBI" id="CHEBI:29105"/>
    </cofactor>
    <text evidence="15">Binds 2 Zn(2+) ions.</text>
</comment>
<dbReference type="PANTHER" id="PTHR11596">
    <property type="entry name" value="ALKALINE PHOSPHATASE"/>
    <property type="match status" value="1"/>
</dbReference>
<accession>A0A8J2S316</accession>
<dbReference type="OrthoDB" id="5818554at2759"/>
<feature type="binding site" evidence="15">
    <location>
        <position position="354"/>
    </location>
    <ligand>
        <name>Zn(2+)</name>
        <dbReference type="ChEBI" id="CHEBI:29105"/>
        <label>2</label>
    </ligand>
</feature>
<evidence type="ECO:0000256" key="17">
    <source>
        <dbReference type="RuleBase" id="RU003947"/>
    </source>
</evidence>
<gene>
    <name evidence="19" type="ORF">DGAL_LOCUS16088</name>
</gene>
<reference evidence="19" key="1">
    <citation type="submission" date="2021-11" db="EMBL/GenBank/DDBJ databases">
        <authorList>
            <person name="Schell T."/>
        </authorList>
    </citation>
    <scope>NUCLEOTIDE SEQUENCE</scope>
    <source>
        <strain evidence="19">M5</strain>
    </source>
</reference>
<dbReference type="AlphaFoldDB" id="A0A8J2S316"/>
<feature type="binding site" evidence="15">
    <location>
        <position position="181"/>
    </location>
    <ligand>
        <name>Mg(2+)</name>
        <dbReference type="ChEBI" id="CHEBI:18420"/>
    </ligand>
</feature>
<keyword evidence="20" id="KW-1185">Reference proteome</keyword>
<feature type="binding site" evidence="15">
    <location>
        <position position="473"/>
    </location>
    <ligand>
        <name>Zn(2+)</name>
        <dbReference type="ChEBI" id="CHEBI:29105"/>
        <label>2</label>
    </ligand>
</feature>
<evidence type="ECO:0000256" key="6">
    <source>
        <dbReference type="ARBA" id="ARBA00022622"/>
    </source>
</evidence>
<dbReference type="SMART" id="SM00098">
    <property type="entry name" value="alkPPc"/>
    <property type="match status" value="1"/>
</dbReference>
<evidence type="ECO:0000256" key="16">
    <source>
        <dbReference type="RuleBase" id="RU003946"/>
    </source>
</evidence>
<dbReference type="GO" id="GO:0004035">
    <property type="term" value="F:alkaline phosphatase activity"/>
    <property type="evidence" value="ECO:0007669"/>
    <property type="project" value="UniProtKB-EC"/>
</dbReference>
<evidence type="ECO:0000256" key="11">
    <source>
        <dbReference type="ARBA" id="ARBA00023136"/>
    </source>
</evidence>
<feature type="active site" description="Phosphoserine intermediate" evidence="14">
    <location>
        <position position="118"/>
    </location>
</feature>
<evidence type="ECO:0000256" key="2">
    <source>
        <dbReference type="ARBA" id="ARBA00005984"/>
    </source>
</evidence>
<keyword evidence="10 15" id="KW-0460">Magnesium</keyword>
<evidence type="ECO:0000256" key="3">
    <source>
        <dbReference type="ARBA" id="ARBA00012647"/>
    </source>
</evidence>
<keyword evidence="18" id="KW-0732">Signal</keyword>
<dbReference type="PROSITE" id="PS00123">
    <property type="entry name" value="ALKALINE_PHOSPHATASE"/>
    <property type="match status" value="1"/>
</dbReference>
<proteinExistence type="inferred from homology"/>
<comment type="similarity">
    <text evidence="2 16">Belongs to the alkaline phosphatase family.</text>
</comment>
<comment type="caution">
    <text evidence="19">The sequence shown here is derived from an EMBL/GenBank/DDBJ whole genome shotgun (WGS) entry which is preliminary data.</text>
</comment>
<dbReference type="GO" id="GO:0005886">
    <property type="term" value="C:plasma membrane"/>
    <property type="evidence" value="ECO:0007669"/>
    <property type="project" value="UniProtKB-SubCell"/>
</dbReference>
<feature type="binding site" evidence="15">
    <location>
        <position position="183"/>
    </location>
    <ligand>
        <name>Mg(2+)</name>
        <dbReference type="ChEBI" id="CHEBI:18420"/>
    </ligand>
</feature>
<feature type="binding site" evidence="15">
    <location>
        <position position="68"/>
    </location>
    <ligand>
        <name>Zn(2+)</name>
        <dbReference type="ChEBI" id="CHEBI:29105"/>
        <label>2</label>
    </ligand>
</feature>
<keyword evidence="4" id="KW-1003">Cell membrane</keyword>
<feature type="binding site" evidence="15">
    <location>
        <position position="68"/>
    </location>
    <ligand>
        <name>Mg(2+)</name>
        <dbReference type="ChEBI" id="CHEBI:18420"/>
    </ligand>
</feature>
<protein>
    <recommendedName>
        <fullName evidence="3 17">Alkaline phosphatase</fullName>
        <ecNumber evidence="3 17">3.1.3.1</ecNumber>
    </recommendedName>
</protein>
<keyword evidence="9 15" id="KW-0862">Zinc</keyword>
<evidence type="ECO:0000313" key="20">
    <source>
        <dbReference type="Proteomes" id="UP000789390"/>
    </source>
</evidence>
<keyword evidence="11" id="KW-0472">Membrane</keyword>
<evidence type="ECO:0000256" key="18">
    <source>
        <dbReference type="SAM" id="SignalP"/>
    </source>
</evidence>
<keyword evidence="5" id="KW-0597">Phosphoprotein</keyword>
<comment type="cofactor">
    <cofactor evidence="15">
        <name>Mg(2+)</name>
        <dbReference type="ChEBI" id="CHEBI:18420"/>
    </cofactor>
    <text evidence="15">Binds 1 Mg(2+) ion.</text>
</comment>
<dbReference type="PANTHER" id="PTHR11596:SF5">
    <property type="entry name" value="ALKALINE PHOSPHATASE"/>
    <property type="match status" value="1"/>
</dbReference>
<dbReference type="Gene3D" id="3.40.720.10">
    <property type="entry name" value="Alkaline Phosphatase, subunit A"/>
    <property type="match status" value="1"/>
</dbReference>
<dbReference type="PRINTS" id="PR00113">
    <property type="entry name" value="ALKPHPHTASE"/>
</dbReference>
<evidence type="ECO:0000256" key="8">
    <source>
        <dbReference type="ARBA" id="ARBA00022801"/>
    </source>
</evidence>
<keyword evidence="13" id="KW-0449">Lipoprotein</keyword>
<keyword evidence="12" id="KW-0325">Glycoprotein</keyword>
<evidence type="ECO:0000256" key="12">
    <source>
        <dbReference type="ARBA" id="ARBA00023180"/>
    </source>
</evidence>
<evidence type="ECO:0000256" key="10">
    <source>
        <dbReference type="ARBA" id="ARBA00022842"/>
    </source>
</evidence>
<evidence type="ECO:0000256" key="4">
    <source>
        <dbReference type="ARBA" id="ARBA00022475"/>
    </source>
</evidence>
<evidence type="ECO:0000256" key="5">
    <source>
        <dbReference type="ARBA" id="ARBA00022553"/>
    </source>
</evidence>
<dbReference type="CDD" id="cd16012">
    <property type="entry name" value="ALP"/>
    <property type="match status" value="1"/>
</dbReference>
<keyword evidence="7 15" id="KW-0479">Metal-binding</keyword>
<dbReference type="Proteomes" id="UP000789390">
    <property type="component" value="Unassembled WGS sequence"/>
</dbReference>
<dbReference type="Pfam" id="PF00245">
    <property type="entry name" value="Alk_phosphatase"/>
    <property type="match status" value="1"/>
</dbReference>
<evidence type="ECO:0000256" key="14">
    <source>
        <dbReference type="PIRSR" id="PIRSR601952-1"/>
    </source>
</evidence>
<feature type="chain" id="PRO_5035156127" description="Alkaline phosphatase" evidence="18">
    <location>
        <begin position="18"/>
        <end position="550"/>
    </location>
</feature>
<evidence type="ECO:0000256" key="1">
    <source>
        <dbReference type="ARBA" id="ARBA00004609"/>
    </source>
</evidence>
<organism evidence="19 20">
    <name type="scientific">Daphnia galeata</name>
    <dbReference type="NCBI Taxonomy" id="27404"/>
    <lineage>
        <taxon>Eukaryota</taxon>
        <taxon>Metazoa</taxon>
        <taxon>Ecdysozoa</taxon>
        <taxon>Arthropoda</taxon>
        <taxon>Crustacea</taxon>
        <taxon>Branchiopoda</taxon>
        <taxon>Diplostraca</taxon>
        <taxon>Cladocera</taxon>
        <taxon>Anomopoda</taxon>
        <taxon>Daphniidae</taxon>
        <taxon>Daphnia</taxon>
    </lineage>
</organism>
<dbReference type="SUPFAM" id="SSF53649">
    <property type="entry name" value="Alkaline phosphatase-like"/>
    <property type="match status" value="1"/>
</dbReference>
<dbReference type="EMBL" id="CAKKLH010000325">
    <property type="protein sequence ID" value="CAH0112373.1"/>
    <property type="molecule type" value="Genomic_DNA"/>
</dbReference>
<evidence type="ECO:0000256" key="9">
    <source>
        <dbReference type="ARBA" id="ARBA00022833"/>
    </source>
</evidence>
<sequence length="550" mass="60282">MLPFVFFIASVLGSVASDEKSTTEFEPPQILKEDQDFWYAQGKEDLLRALNRQLNLNTAKNVIFFLGDGMGVSTVTAARIHAGQKLGQTGEEHYLSFEKFPNLGLLKTYNVDKQVADSAGSATAYLTGVKGRYGTLGLDVSAPYNICRSDLGTTPNVDSVIKWAQDAGKATGFVTTTRVTHATPAGLYAHTANRDWECDSQVPLANRHECKDIARQLIEDEPGRNIKIILGGGRQVFEAANDNGTAKWPCKRGDNLDLIEAWKADKTKRNKSHLFLENREGLLNANLDDTDFILGLFSVNHIPYELDRTDDAKIGEMTPGIEDMTEKAIRFLQKKSDKGFFLLVEGGRIDHAHHKNNALLALEEAVAMHRAVSIAERLTDSKDTLILVTADHSHTFNINGYPVRGNKITGVSGTGDNGYNYTTLSYSSGPGFWNNVNNQTTDPTKPWLDASTLDIHNKTYRQLSQIPAYDALHGGEDVAVYATGPMSHLFHGVHEQSYVAHVVGHAACMGPYATVCEVIKPEAQSSGISTSVSQVLTFLMALLSSAILKY</sequence>
<dbReference type="EC" id="3.1.3.1" evidence="3 17"/>
<evidence type="ECO:0000256" key="13">
    <source>
        <dbReference type="ARBA" id="ARBA00023288"/>
    </source>
</evidence>
<dbReference type="GO" id="GO:0046872">
    <property type="term" value="F:metal ion binding"/>
    <property type="evidence" value="ECO:0007669"/>
    <property type="project" value="UniProtKB-KW"/>
</dbReference>
<evidence type="ECO:0000256" key="15">
    <source>
        <dbReference type="PIRSR" id="PIRSR601952-2"/>
    </source>
</evidence>
<evidence type="ECO:0000313" key="19">
    <source>
        <dbReference type="EMBL" id="CAH0112373.1"/>
    </source>
</evidence>
<dbReference type="InterPro" id="IPR017850">
    <property type="entry name" value="Alkaline_phosphatase_core_sf"/>
</dbReference>
<feature type="binding site" evidence="15">
    <location>
        <position position="391"/>
    </location>
    <ligand>
        <name>Zn(2+)</name>
        <dbReference type="ChEBI" id="CHEBI:29105"/>
        <label>2</label>
    </ligand>
</feature>
<dbReference type="InterPro" id="IPR018299">
    <property type="entry name" value="Alkaline_phosphatase_AS"/>
</dbReference>
<evidence type="ECO:0000256" key="7">
    <source>
        <dbReference type="ARBA" id="ARBA00022723"/>
    </source>
</evidence>
<comment type="subcellular location">
    <subcellularLocation>
        <location evidence="1">Cell membrane</location>
        <topology evidence="1">Lipid-anchor</topology>
        <topology evidence="1">GPI-anchor</topology>
    </subcellularLocation>
</comment>
<feature type="binding site" evidence="15">
    <location>
        <position position="350"/>
    </location>
    <ligand>
        <name>Zn(2+)</name>
        <dbReference type="ChEBI" id="CHEBI:29105"/>
        <label>2</label>
    </ligand>
</feature>
<feature type="binding site" evidence="15">
    <location>
        <position position="392"/>
    </location>
    <ligand>
        <name>Zn(2+)</name>
        <dbReference type="ChEBI" id="CHEBI:29105"/>
        <label>2</label>
    </ligand>
</feature>
<feature type="signal peptide" evidence="18">
    <location>
        <begin position="1"/>
        <end position="17"/>
    </location>
</feature>
<keyword evidence="8 17" id="KW-0378">Hydrolase</keyword>
<dbReference type="GO" id="GO:0098552">
    <property type="term" value="C:side of membrane"/>
    <property type="evidence" value="ECO:0007669"/>
    <property type="project" value="UniProtKB-KW"/>
</dbReference>
<keyword evidence="6" id="KW-0336">GPI-anchor</keyword>
<dbReference type="InterPro" id="IPR001952">
    <property type="entry name" value="Alkaline_phosphatase"/>
</dbReference>
<comment type="catalytic activity">
    <reaction evidence="17">
        <text>a phosphate monoester + H2O = an alcohol + phosphate</text>
        <dbReference type="Rhea" id="RHEA:15017"/>
        <dbReference type="ChEBI" id="CHEBI:15377"/>
        <dbReference type="ChEBI" id="CHEBI:30879"/>
        <dbReference type="ChEBI" id="CHEBI:43474"/>
        <dbReference type="ChEBI" id="CHEBI:67140"/>
        <dbReference type="EC" id="3.1.3.1"/>
    </reaction>
</comment>